<name>A0ABQ5DSY2_9ASTR</name>
<dbReference type="Gene3D" id="3.60.10.10">
    <property type="entry name" value="Endonuclease/exonuclease/phosphatase"/>
    <property type="match status" value="1"/>
</dbReference>
<protein>
    <submittedName>
        <fullName evidence="2">RNA-directed DNA polymerase, eukaryota</fullName>
    </submittedName>
</protein>
<gene>
    <name evidence="2" type="ORF">Tco_0940034</name>
</gene>
<feature type="compositionally biased region" description="Basic and acidic residues" evidence="1">
    <location>
        <begin position="355"/>
        <end position="369"/>
    </location>
</feature>
<reference evidence="2" key="2">
    <citation type="submission" date="2022-01" db="EMBL/GenBank/DDBJ databases">
        <authorList>
            <person name="Yamashiro T."/>
            <person name="Shiraishi A."/>
            <person name="Satake H."/>
            <person name="Nakayama K."/>
        </authorList>
    </citation>
    <scope>NUCLEOTIDE SEQUENCE</scope>
</reference>
<comment type="caution">
    <text evidence="2">The sequence shown here is derived from an EMBL/GenBank/DDBJ whole genome shotgun (WGS) entry which is preliminary data.</text>
</comment>
<keyword evidence="2" id="KW-0695">RNA-directed DNA polymerase</keyword>
<evidence type="ECO:0000256" key="1">
    <source>
        <dbReference type="SAM" id="MobiDB-lite"/>
    </source>
</evidence>
<organism evidence="2 3">
    <name type="scientific">Tanacetum coccineum</name>
    <dbReference type="NCBI Taxonomy" id="301880"/>
    <lineage>
        <taxon>Eukaryota</taxon>
        <taxon>Viridiplantae</taxon>
        <taxon>Streptophyta</taxon>
        <taxon>Embryophyta</taxon>
        <taxon>Tracheophyta</taxon>
        <taxon>Spermatophyta</taxon>
        <taxon>Magnoliopsida</taxon>
        <taxon>eudicotyledons</taxon>
        <taxon>Gunneridae</taxon>
        <taxon>Pentapetalae</taxon>
        <taxon>asterids</taxon>
        <taxon>campanulids</taxon>
        <taxon>Asterales</taxon>
        <taxon>Asteraceae</taxon>
        <taxon>Asteroideae</taxon>
        <taxon>Anthemideae</taxon>
        <taxon>Anthemidinae</taxon>
        <taxon>Tanacetum</taxon>
    </lineage>
</organism>
<feature type="region of interest" description="Disordered" evidence="1">
    <location>
        <begin position="311"/>
        <end position="373"/>
    </location>
</feature>
<dbReference type="GO" id="GO:0003964">
    <property type="term" value="F:RNA-directed DNA polymerase activity"/>
    <property type="evidence" value="ECO:0007669"/>
    <property type="project" value="UniProtKB-KW"/>
</dbReference>
<proteinExistence type="predicted"/>
<dbReference type="SUPFAM" id="SSF56219">
    <property type="entry name" value="DNase I-like"/>
    <property type="match status" value="1"/>
</dbReference>
<evidence type="ECO:0000313" key="2">
    <source>
        <dbReference type="EMBL" id="GJT40169.1"/>
    </source>
</evidence>
<feature type="region of interest" description="Disordered" evidence="1">
    <location>
        <begin position="224"/>
        <end position="256"/>
    </location>
</feature>
<keyword evidence="2" id="KW-0808">Transferase</keyword>
<accession>A0ABQ5DSY2</accession>
<dbReference type="Proteomes" id="UP001151760">
    <property type="component" value="Unassembled WGS sequence"/>
</dbReference>
<dbReference type="InterPro" id="IPR036691">
    <property type="entry name" value="Endo/exonu/phosph_ase_sf"/>
</dbReference>
<sequence length="633" mass="72514">MEDQTLFSGGRLTLLKSVLTALPFYYMSIYKAPVAVLKDLESICRDFFHGADKVDRKMVWVHWEKVLASKNSGGLGVSSLYATNQALLFKWIWRFLTQCSSLWSSLIKAIHGVKRNIDDSQTKISGSIWQELVREFVALKSKVGDLAGELVVEELIVREIIVGELMLGELMSCLLFLEEGYLHTKRICIKTKLAENIYESFKIIIRGKIFWIRAKEISGWIPEFEDDDDEDSQSDVEMSKNGSIDEDGGTFKFPNVEDESDCEEVAETIFEKNQSSANMKEDYVGVQKDTSSEDPFNIFEILNKKKDTKNGDSIYDNNLKYPPGFTPANDDEAQNNPLKESNEERDNSVLNDVPNSKDDKVESNVKKDSLFNSSKNDTGRSWDKLWVTTRGCTKNIGDIIDSQRVNDENKMENIELFNIKSCWGNFGFEYEHSPSVGNSGGILCIWDPSLFRKSNSTISDYIVTIQGEWLLNVLNNWNGEVVIMGDFNEVRTQEEIYESIFDIQGADAFNLFISFAGLEEAPLDGCKFTWCHKSAAKMSKLDRFLISESLMSSCPNISAITLDRYLFDHKPILMRESHFDYGPIPFHFFHYWFDLDGFDNFVEQTWKNAQVTDMNAMSKLMKKLKFLKEQIRM</sequence>
<dbReference type="PANTHER" id="PTHR33116:SF78">
    <property type="entry name" value="OS12G0587133 PROTEIN"/>
    <property type="match status" value="1"/>
</dbReference>
<evidence type="ECO:0000313" key="3">
    <source>
        <dbReference type="Proteomes" id="UP001151760"/>
    </source>
</evidence>
<feature type="compositionally biased region" description="Acidic residues" evidence="1">
    <location>
        <begin position="224"/>
        <end position="234"/>
    </location>
</feature>
<dbReference type="EMBL" id="BQNB010015449">
    <property type="protein sequence ID" value="GJT40169.1"/>
    <property type="molecule type" value="Genomic_DNA"/>
</dbReference>
<keyword evidence="2" id="KW-0548">Nucleotidyltransferase</keyword>
<dbReference type="PANTHER" id="PTHR33116">
    <property type="entry name" value="REVERSE TRANSCRIPTASE ZINC-BINDING DOMAIN-CONTAINING PROTEIN-RELATED-RELATED"/>
    <property type="match status" value="1"/>
</dbReference>
<keyword evidence="3" id="KW-1185">Reference proteome</keyword>
<reference evidence="2" key="1">
    <citation type="journal article" date="2022" name="Int. J. Mol. Sci.">
        <title>Draft Genome of Tanacetum Coccineum: Genomic Comparison of Closely Related Tanacetum-Family Plants.</title>
        <authorList>
            <person name="Yamashiro T."/>
            <person name="Shiraishi A."/>
            <person name="Nakayama K."/>
            <person name="Satake H."/>
        </authorList>
    </citation>
    <scope>NUCLEOTIDE SEQUENCE</scope>
</reference>